<organism evidence="1 2">
    <name type="scientific">Eiseniibacteriota bacterium</name>
    <dbReference type="NCBI Taxonomy" id="2212470"/>
    <lineage>
        <taxon>Bacteria</taxon>
        <taxon>Candidatus Eiseniibacteriota</taxon>
    </lineage>
</organism>
<gene>
    <name evidence="1" type="ORF">E6K78_01560</name>
</gene>
<sequence length="97" mass="10692">MPIVAVFQSPSLTKERYEESVRQLTGGKSRMASPADWPVEGLLVHAAGEGDKGFRVVDVWTSEDAFRRFGEKLMPVLKAVGVEGEPDIYPAHTFVSE</sequence>
<evidence type="ECO:0000313" key="2">
    <source>
        <dbReference type="Proteomes" id="UP000316609"/>
    </source>
</evidence>
<reference evidence="1 2" key="1">
    <citation type="journal article" date="2019" name="Nat. Microbiol.">
        <title>Mediterranean grassland soil C-N compound turnover is dependent on rainfall and depth, and is mediated by genomically divergent microorganisms.</title>
        <authorList>
            <person name="Diamond S."/>
            <person name="Andeer P.F."/>
            <person name="Li Z."/>
            <person name="Crits-Christoph A."/>
            <person name="Burstein D."/>
            <person name="Anantharaman K."/>
            <person name="Lane K.R."/>
            <person name="Thomas B.C."/>
            <person name="Pan C."/>
            <person name="Northen T.R."/>
            <person name="Banfield J.F."/>
        </authorList>
    </citation>
    <scope>NUCLEOTIDE SEQUENCE [LARGE SCALE GENOMIC DNA]</scope>
    <source>
        <strain evidence="1">WS_8</strain>
    </source>
</reference>
<evidence type="ECO:0000313" key="1">
    <source>
        <dbReference type="EMBL" id="TMQ68372.1"/>
    </source>
</evidence>
<comment type="caution">
    <text evidence="1">The sequence shown here is derived from an EMBL/GenBank/DDBJ whole genome shotgun (WGS) entry which is preliminary data.</text>
</comment>
<dbReference type="Proteomes" id="UP000316609">
    <property type="component" value="Unassembled WGS sequence"/>
</dbReference>
<protein>
    <recommendedName>
        <fullName evidence="3">ABM domain-containing protein</fullName>
    </recommendedName>
</protein>
<dbReference type="AlphaFoldDB" id="A0A538TXK8"/>
<name>A0A538TXK8_UNCEI</name>
<proteinExistence type="predicted"/>
<dbReference type="EMBL" id="VBOY01000011">
    <property type="protein sequence ID" value="TMQ68372.1"/>
    <property type="molecule type" value="Genomic_DNA"/>
</dbReference>
<evidence type="ECO:0008006" key="3">
    <source>
        <dbReference type="Google" id="ProtNLM"/>
    </source>
</evidence>
<accession>A0A538TXK8</accession>